<dbReference type="InterPro" id="IPR036852">
    <property type="entry name" value="Peptidase_S8/S53_dom_sf"/>
</dbReference>
<dbReference type="PROSITE" id="PS00138">
    <property type="entry name" value="SUBTILASE_SER"/>
    <property type="match status" value="1"/>
</dbReference>
<dbReference type="PANTHER" id="PTHR42884">
    <property type="entry name" value="PROPROTEIN CONVERTASE SUBTILISIN/KEXIN-RELATED"/>
    <property type="match status" value="1"/>
</dbReference>
<evidence type="ECO:0000256" key="3">
    <source>
        <dbReference type="ARBA" id="ARBA00022825"/>
    </source>
</evidence>
<evidence type="ECO:0000256" key="1">
    <source>
        <dbReference type="ARBA" id="ARBA00022670"/>
    </source>
</evidence>
<dbReference type="Gene3D" id="3.40.50.200">
    <property type="entry name" value="Peptidase S8/S53 domain"/>
    <property type="match status" value="1"/>
</dbReference>
<feature type="active site" description="Charge relay system" evidence="4">
    <location>
        <position position="252"/>
    </location>
</feature>
<evidence type="ECO:0000256" key="5">
    <source>
        <dbReference type="RuleBase" id="RU003355"/>
    </source>
</evidence>
<feature type="active site" description="Charge relay system" evidence="4">
    <location>
        <position position="217"/>
    </location>
</feature>
<dbReference type="EMBL" id="GU567976">
    <property type="protein sequence ID" value="ADI22142.1"/>
    <property type="molecule type" value="Genomic_DNA"/>
</dbReference>
<evidence type="ECO:0000259" key="6">
    <source>
        <dbReference type="Pfam" id="PF00082"/>
    </source>
</evidence>
<feature type="domain" description="Peptidase S8/S53" evidence="6">
    <location>
        <begin position="211"/>
        <end position="472"/>
    </location>
</feature>
<dbReference type="GO" id="GO:0004252">
    <property type="term" value="F:serine-type endopeptidase activity"/>
    <property type="evidence" value="ECO:0007669"/>
    <property type="project" value="UniProtKB-UniRule"/>
</dbReference>
<dbReference type="GO" id="GO:0016485">
    <property type="term" value="P:protein processing"/>
    <property type="evidence" value="ECO:0007669"/>
    <property type="project" value="TreeGrafter"/>
</dbReference>
<dbReference type="CDD" id="cd07498">
    <property type="entry name" value="Peptidases_S8_15"/>
    <property type="match status" value="1"/>
</dbReference>
<dbReference type="PROSITE" id="PS00137">
    <property type="entry name" value="SUBTILASE_HIS"/>
    <property type="match status" value="1"/>
</dbReference>
<dbReference type="PANTHER" id="PTHR42884:SF14">
    <property type="entry name" value="NEUROENDOCRINE CONVERTASE 1"/>
    <property type="match status" value="1"/>
</dbReference>
<keyword evidence="1 4" id="KW-0645">Protease</keyword>
<dbReference type="PROSITE" id="PS51892">
    <property type="entry name" value="SUBTILASE"/>
    <property type="match status" value="1"/>
</dbReference>
<dbReference type="GO" id="GO:0016020">
    <property type="term" value="C:membrane"/>
    <property type="evidence" value="ECO:0007669"/>
    <property type="project" value="TreeGrafter"/>
</dbReference>
<protein>
    <submittedName>
        <fullName evidence="7">Subtilisin-like serine proteases</fullName>
    </submittedName>
</protein>
<dbReference type="InterPro" id="IPR000209">
    <property type="entry name" value="Peptidase_S8/S53_dom"/>
</dbReference>
<organism evidence="7">
    <name type="scientific">uncultured myxobacterium HF0200_19H16</name>
    <dbReference type="NCBI Taxonomy" id="723559"/>
    <lineage>
        <taxon>Bacteria</taxon>
        <taxon>Pseudomonadati</taxon>
        <taxon>Myxococcota</taxon>
        <taxon>Myxococcia</taxon>
        <taxon>Myxococcales</taxon>
        <taxon>environmental samples</taxon>
    </lineage>
</organism>
<name>E7C3W8_9BACT</name>
<comment type="similarity">
    <text evidence="4 5">Belongs to the peptidase S8 family.</text>
</comment>
<evidence type="ECO:0000256" key="4">
    <source>
        <dbReference type="PROSITE-ProRule" id="PRU01240"/>
    </source>
</evidence>
<reference evidence="7" key="1">
    <citation type="submission" date="2010-01" db="EMBL/GenBank/DDBJ databases">
        <title>Genome fragments of uncultured bacteria from the North Pacific subtropical Gyre.</title>
        <authorList>
            <person name="Pham V.D."/>
            <person name="Delong E.F."/>
        </authorList>
    </citation>
    <scope>NUCLEOTIDE SEQUENCE</scope>
</reference>
<dbReference type="PROSITE" id="PS00136">
    <property type="entry name" value="SUBTILASE_ASP"/>
    <property type="match status" value="1"/>
</dbReference>
<feature type="active site" description="Charge relay system" evidence="4">
    <location>
        <position position="422"/>
    </location>
</feature>
<proteinExistence type="inferred from homology"/>
<sequence>MTLVGLWSQLVIASAAFYYAPSGAIEFDSVHDVVGIQTSRTCLEGYLVDAGLSTSAAESLWGEYHLVSEPYFGKLHLSALEQRCPYTKRLAVYRRFPNGSYYISDGLLRVRFNPRTSFARITSILDEVNAKGGKPIHRSNIVKVEAISPADALRLTRELMMVPEVQWAVPDLIYKKKRMWVPNDPWLSVQWHHDLIGAKAAWDLEKGKPEAIVAIIDSGVDMTHPDLRGKLVAPYDSLENDEDPSPGGSDAHGSACAGVVGAIGDNGEGIVGVCPGCSLMPIRIMSENGWGRYGADADAIRWAVDNGAQVLSNSWGHPEPIEIPANLEDAVLYAGNYARGGKGALLLFASGNDNRENFDYELASHPLVVSVGATTFRDTREGYSNYGPELDLVAPSASVTTDIQGEAGYNSGDYSLGFGGTSAAAPVASGVAGLMVSANLDLTREELYTILTSTADPLEEHNQSFHERVGHGRVNALRAVQAASGLTVCEPSFEDCSNLTDDDCDGLIDSEDGHCAPEIVGIGIPCMHDFQCGMSASCLGDGWGFPDGYCTTTCDQSTCPEGSICGDFRGNSVCFEGCETRDDCREGYDCLASASSETVCLPSCTVLGCNPGERCNEATGDCYHDGPGIPGAACRSSLECAMDGWCLREERFGIQGGFCGVMCDESHGCPTDFECVKMRYVSFCLEVCEEASNCREGFTCHPTEDDLSVGLCWESCITAGCEEGETCNTHGLCGDDIPPNIYKEANEAKEGAPLGPVQACSCDLTTVCDGDCSCDPECTDESGCSATGQPMLPLLMLLWLAFRRCVHRKKGDRGEKTVFS</sequence>
<dbReference type="InterPro" id="IPR022398">
    <property type="entry name" value="Peptidase_S8_His-AS"/>
</dbReference>
<dbReference type="InterPro" id="IPR015500">
    <property type="entry name" value="Peptidase_S8_subtilisin-rel"/>
</dbReference>
<dbReference type="Pfam" id="PF00082">
    <property type="entry name" value="Peptidase_S8"/>
    <property type="match status" value="1"/>
</dbReference>
<evidence type="ECO:0000256" key="2">
    <source>
        <dbReference type="ARBA" id="ARBA00022801"/>
    </source>
</evidence>
<accession>E7C3W8</accession>
<dbReference type="InterPro" id="IPR034054">
    <property type="entry name" value="Pep_S8_PrcA"/>
</dbReference>
<evidence type="ECO:0000313" key="7">
    <source>
        <dbReference type="EMBL" id="ADI22142.1"/>
    </source>
</evidence>
<dbReference type="SUPFAM" id="SSF52743">
    <property type="entry name" value="Subtilisin-like"/>
    <property type="match status" value="1"/>
</dbReference>
<keyword evidence="3 4" id="KW-0720">Serine protease</keyword>
<dbReference type="InterPro" id="IPR023827">
    <property type="entry name" value="Peptidase_S8_Asp-AS"/>
</dbReference>
<dbReference type="AlphaFoldDB" id="E7C3W8"/>
<keyword evidence="2 4" id="KW-0378">Hydrolase</keyword>
<dbReference type="InterPro" id="IPR023828">
    <property type="entry name" value="Peptidase_S8_Ser-AS"/>
</dbReference>
<dbReference type="PRINTS" id="PR00723">
    <property type="entry name" value="SUBTILISIN"/>
</dbReference>